<proteinExistence type="predicted"/>
<feature type="compositionally biased region" description="Basic and acidic residues" evidence="1">
    <location>
        <begin position="609"/>
        <end position="619"/>
    </location>
</feature>
<dbReference type="RefSeq" id="WP_115220315.1">
    <property type="nucleotide sequence ID" value="NZ_CAXYJE010000005.1"/>
</dbReference>
<dbReference type="Proteomes" id="UP000254677">
    <property type="component" value="Unassembled WGS sequence"/>
</dbReference>
<feature type="region of interest" description="Disordered" evidence="1">
    <location>
        <begin position="468"/>
        <end position="493"/>
    </location>
</feature>
<dbReference type="EMBL" id="UGOA01000001">
    <property type="protein sequence ID" value="STX40736.1"/>
    <property type="molecule type" value="Genomic_DNA"/>
</dbReference>
<reference evidence="2 3" key="1">
    <citation type="submission" date="2018-06" db="EMBL/GenBank/DDBJ databases">
        <authorList>
            <consortium name="Pathogen Informatics"/>
            <person name="Doyle S."/>
        </authorList>
    </citation>
    <scope>NUCLEOTIDE SEQUENCE [LARGE SCALE GENOMIC DNA]</scope>
    <source>
        <strain evidence="2 3">NCTC13292</strain>
    </source>
</reference>
<evidence type="ECO:0000313" key="3">
    <source>
        <dbReference type="Proteomes" id="UP000254677"/>
    </source>
</evidence>
<evidence type="ECO:0000256" key="1">
    <source>
        <dbReference type="SAM" id="MobiDB-lite"/>
    </source>
</evidence>
<feature type="compositionally biased region" description="Basic and acidic residues" evidence="1">
    <location>
        <begin position="587"/>
        <end position="597"/>
    </location>
</feature>
<dbReference type="AlphaFoldDB" id="A0A378J025"/>
<name>A0A378J025_9GAMM</name>
<accession>A0A378J025</accession>
<organism evidence="2 3">
    <name type="scientific">Legionella donaldsonii</name>
    <dbReference type="NCBI Taxonomy" id="45060"/>
    <lineage>
        <taxon>Bacteria</taxon>
        <taxon>Pseudomonadati</taxon>
        <taxon>Pseudomonadota</taxon>
        <taxon>Gammaproteobacteria</taxon>
        <taxon>Legionellales</taxon>
        <taxon>Legionellaceae</taxon>
        <taxon>Legionella</taxon>
    </lineage>
</organism>
<protein>
    <submittedName>
        <fullName evidence="2">Uncharacterized protein</fullName>
    </submittedName>
</protein>
<evidence type="ECO:0000313" key="2">
    <source>
        <dbReference type="EMBL" id="STX40736.1"/>
    </source>
</evidence>
<feature type="region of interest" description="Disordered" evidence="1">
    <location>
        <begin position="584"/>
        <end position="621"/>
    </location>
</feature>
<sequence length="636" mass="71213">MKKTISLKTVSQIHQAILKSNHISEAENKLGVSVVLAAFLRKAADYKGFTLSFETLSTLSIEKAKELFGSDYDKPVILKQGSVSDYSLQEIHVLATNDKDKSLSSLAFELGLGRDSLKRGLARYQYNGRALTFNLLKTISLEEAPTLFGDSYTVKFSKPKKASAPTWRQVHSMLADCRAIDDAVVALGVSIHSLQISLSKFRYNGEKLRLIDLKTMSVGSAEQEVFKDFYDKPHTTGNKLNKEVDLATMWQAILRKKTLTGAAGEIGIYPNYLTKRLKGLHVDGIKLTVQLIIDNPKLIDTPRFMLENCLKLEQYNDLQLAIYSPQAAREILKAAMSLLQLQREQIWIIETAPQPTLIIPTLNPAETHVILLEHFKRKEFLANDVEGIEESSFSPPILETSEQQSAVPPFPAGSPDATAMFFSQAQASPDGEAGAPDTVETESEFQTVRIGSFTLPVLELRRQYSPTFFSNPSPSERGEEPLAAEEPDAPLETQTNYSMMQLLAERYRSGHARVEGSCLIFSIDENLREPMYRALAETHTLALFNLTIIPQQETVILKLAEPNDDEARDIFSCFGEVLATSYMSQNEKPKRENEEPKALQPKRSAANNEDGKKKSRLEEESCLEEECFYESLPRPF</sequence>
<keyword evidence="3" id="KW-1185">Reference proteome</keyword>
<gene>
    <name evidence="2" type="ORF">NCTC13292_00466</name>
</gene>